<protein>
    <submittedName>
        <fullName evidence="3">NTD biosynthesis operon oxidoreductase NtdC</fullName>
    </submittedName>
</protein>
<sequence length="82" mass="9442">TKIKTNVKEKESKPVFVDDYAEVYGQLKNKVFVNITTSKSSFLDDCGFSIEVIGTKKEYKYSSKEPNKYILFDGLEKHEIPL</sequence>
<dbReference type="Pfam" id="PF02894">
    <property type="entry name" value="GFO_IDH_MocA_C"/>
    <property type="match status" value="1"/>
</dbReference>
<evidence type="ECO:0000313" key="3">
    <source>
        <dbReference type="EMBL" id="TKI75043.1"/>
    </source>
</evidence>
<dbReference type="Gene3D" id="3.30.360.10">
    <property type="entry name" value="Dihydrodipicolinate Reductase, domain 2"/>
    <property type="match status" value="1"/>
</dbReference>
<accession>A0A4V5TN91</accession>
<comment type="similarity">
    <text evidence="1">Belongs to the Gfo/Idh/MocA family.</text>
</comment>
<dbReference type="InterPro" id="IPR004104">
    <property type="entry name" value="Gfo/Idh/MocA-like_OxRdtase_C"/>
</dbReference>
<evidence type="ECO:0000259" key="2">
    <source>
        <dbReference type="Pfam" id="PF02894"/>
    </source>
</evidence>
<dbReference type="SUPFAM" id="SSF55347">
    <property type="entry name" value="Glyceraldehyde-3-phosphate dehydrogenase-like, C-terminal domain"/>
    <property type="match status" value="1"/>
</dbReference>
<dbReference type="Proteomes" id="UP000305222">
    <property type="component" value="Unassembled WGS sequence"/>
</dbReference>
<proteinExistence type="inferred from homology"/>
<feature type="domain" description="Gfo/Idh/MocA-like oxidoreductase C-terminal" evidence="2">
    <location>
        <begin position="7"/>
        <end position="70"/>
    </location>
</feature>
<evidence type="ECO:0000313" key="4">
    <source>
        <dbReference type="Proteomes" id="UP000305222"/>
    </source>
</evidence>
<evidence type="ECO:0000256" key="1">
    <source>
        <dbReference type="ARBA" id="ARBA00010928"/>
    </source>
</evidence>
<gene>
    <name evidence="3" type="ORF">FC699_37960</name>
</gene>
<name>A0A4V5TN91_9BACI</name>
<dbReference type="EMBL" id="SZON01004024">
    <property type="protein sequence ID" value="TKI75043.1"/>
    <property type="molecule type" value="Genomic_DNA"/>
</dbReference>
<feature type="non-terminal residue" evidence="3">
    <location>
        <position position="82"/>
    </location>
</feature>
<comment type="caution">
    <text evidence="3">The sequence shown here is derived from an EMBL/GenBank/DDBJ whole genome shotgun (WGS) entry which is preliminary data.</text>
</comment>
<organism evidence="3 4">
    <name type="scientific">Bacillus wiedmannii</name>
    <dbReference type="NCBI Taxonomy" id="1890302"/>
    <lineage>
        <taxon>Bacteria</taxon>
        <taxon>Bacillati</taxon>
        <taxon>Bacillota</taxon>
        <taxon>Bacilli</taxon>
        <taxon>Bacillales</taxon>
        <taxon>Bacillaceae</taxon>
        <taxon>Bacillus</taxon>
        <taxon>Bacillus cereus group</taxon>
    </lineage>
</organism>
<feature type="non-terminal residue" evidence="3">
    <location>
        <position position="1"/>
    </location>
</feature>
<dbReference type="AlphaFoldDB" id="A0A4V5TN91"/>
<reference evidence="3 4" key="1">
    <citation type="journal article" date="2019" name="Environ. Microbiol.">
        <title>An active ?-lactamase is a part of an orchestrated cell wall stress resistance network of Bacillus subtilis and related rhizosphere species.</title>
        <authorList>
            <person name="Bucher T."/>
            <person name="Keren-Paz A."/>
            <person name="Hausser J."/>
            <person name="Olender T."/>
            <person name="Cytryn E."/>
            <person name="Kolodkin-Gal I."/>
        </authorList>
    </citation>
    <scope>NUCLEOTIDE SEQUENCE [LARGE SCALE GENOMIC DNA]</scope>
    <source>
        <strain evidence="3 4">I5</strain>
    </source>
</reference>